<evidence type="ECO:0000256" key="2">
    <source>
        <dbReference type="ARBA" id="ARBA00006962"/>
    </source>
</evidence>
<dbReference type="OrthoDB" id="9815663at2"/>
<name>A0A1X7JZ46_9BACL</name>
<evidence type="ECO:0000313" key="7">
    <source>
        <dbReference type="EMBL" id="SMG33161.1"/>
    </source>
</evidence>
<comment type="subcellular location">
    <subcellularLocation>
        <location evidence="1">Membrane</location>
    </subcellularLocation>
</comment>
<proteinExistence type="inferred from homology"/>
<dbReference type="Proteomes" id="UP000193834">
    <property type="component" value="Unassembled WGS sequence"/>
</dbReference>
<dbReference type="InterPro" id="IPR050519">
    <property type="entry name" value="Glycosyltransf_28_UgtP"/>
</dbReference>
<accession>A0A1X7JZ46</accession>
<dbReference type="Pfam" id="PF04101">
    <property type="entry name" value="Glyco_tran_28_C"/>
    <property type="match status" value="1"/>
</dbReference>
<reference evidence="7 8" key="1">
    <citation type="submission" date="2017-04" db="EMBL/GenBank/DDBJ databases">
        <authorList>
            <person name="Afonso C.L."/>
            <person name="Miller P.J."/>
            <person name="Scott M.A."/>
            <person name="Spackman E."/>
            <person name="Goraichik I."/>
            <person name="Dimitrov K.M."/>
            <person name="Suarez D.L."/>
            <person name="Swayne D.E."/>
        </authorList>
    </citation>
    <scope>NUCLEOTIDE SEQUENCE [LARGE SCALE GENOMIC DNA]</scope>
    <source>
        <strain evidence="7 8">11</strain>
    </source>
</reference>
<keyword evidence="4 7" id="KW-0808">Transferase</keyword>
<dbReference type="GO" id="GO:0016020">
    <property type="term" value="C:membrane"/>
    <property type="evidence" value="ECO:0007669"/>
    <property type="project" value="UniProtKB-SubCell"/>
</dbReference>
<evidence type="ECO:0000259" key="6">
    <source>
        <dbReference type="Pfam" id="PF06925"/>
    </source>
</evidence>
<dbReference type="Pfam" id="PF06925">
    <property type="entry name" value="MGDG_synth"/>
    <property type="match status" value="1"/>
</dbReference>
<gene>
    <name evidence="7" type="ORF">SAMN06295960_1831</name>
</gene>
<dbReference type="PANTHER" id="PTHR43025">
    <property type="entry name" value="MONOGALACTOSYLDIACYLGLYCEROL SYNTHASE"/>
    <property type="match status" value="1"/>
</dbReference>
<dbReference type="GO" id="GO:0016758">
    <property type="term" value="F:hexosyltransferase activity"/>
    <property type="evidence" value="ECO:0007669"/>
    <property type="project" value="InterPro"/>
</dbReference>
<feature type="domain" description="Glycosyl transferase family 28 C-terminal" evidence="5">
    <location>
        <begin position="247"/>
        <end position="350"/>
    </location>
</feature>
<evidence type="ECO:0000256" key="1">
    <source>
        <dbReference type="ARBA" id="ARBA00004370"/>
    </source>
</evidence>
<keyword evidence="8" id="KW-1185">Reference proteome</keyword>
<feature type="domain" description="Diacylglycerol glucosyltransferase N-terminal" evidence="6">
    <location>
        <begin position="36"/>
        <end position="200"/>
    </location>
</feature>
<sequence length="419" mass="47497">MQHGITLPPGSEHVPLEQWAGKKRVLLLSERFGAGHSQAAHALAVSLRKLSPHVQTRVIELGSFLNPKVAPVIIEAYRRTVTVRPKLVGFMYKSQYRRSLNRLTTLALHRVFYTHAMSVIRQLKPDMIVCTHPIPSAVISRLRKKGLRVPLYTLITDYDAHAAWISPDVSKYLVSTPEVKQKLLGHGVQADHIHVTGIPVHPKFWEQQDREAKLSIRAKFNLKDMPTVLVMGGGWGMMDPDQSNELLTRWSNEIQFVFCTGDNEKLRKKLLQSPRFQHAHVHVIGYTNEVDQLMDVSDLLVTKPGGMTCTEALAKGIPMLFYKPLPGQEEENCLYFTQKGYGEPIESPKSVTKWMNMLVHSREEVLSRRREYEQNASRYHPQACAKTILTELSLLNAPQAIAQEEANPSIGVMMEMENM</sequence>
<evidence type="ECO:0000259" key="5">
    <source>
        <dbReference type="Pfam" id="PF04101"/>
    </source>
</evidence>
<keyword evidence="3" id="KW-0328">Glycosyltransferase</keyword>
<dbReference type="GO" id="GO:0009247">
    <property type="term" value="P:glycolipid biosynthetic process"/>
    <property type="evidence" value="ECO:0007669"/>
    <property type="project" value="InterPro"/>
</dbReference>
<dbReference type="Gene3D" id="3.40.50.2000">
    <property type="entry name" value="Glycogen Phosphorylase B"/>
    <property type="match status" value="1"/>
</dbReference>
<protein>
    <submittedName>
        <fullName evidence="7">Processive 1,2-diacylglycerol beta-glucosyltransferase</fullName>
    </submittedName>
</protein>
<dbReference type="InterPro" id="IPR007235">
    <property type="entry name" value="Glyco_trans_28_C"/>
</dbReference>
<dbReference type="EMBL" id="FXAZ01000002">
    <property type="protein sequence ID" value="SMG33161.1"/>
    <property type="molecule type" value="Genomic_DNA"/>
</dbReference>
<organism evidence="7 8">
    <name type="scientific">Paenibacillus aquistagni</name>
    <dbReference type="NCBI Taxonomy" id="1852522"/>
    <lineage>
        <taxon>Bacteria</taxon>
        <taxon>Bacillati</taxon>
        <taxon>Bacillota</taxon>
        <taxon>Bacilli</taxon>
        <taxon>Bacillales</taxon>
        <taxon>Paenibacillaceae</taxon>
        <taxon>Paenibacillus</taxon>
    </lineage>
</organism>
<comment type="similarity">
    <text evidence="2">Belongs to the glycosyltransferase 28 family.</text>
</comment>
<dbReference type="InterPro" id="IPR009695">
    <property type="entry name" value="Diacylglyc_glucosyltr_N"/>
</dbReference>
<dbReference type="AlphaFoldDB" id="A0A1X7JZ46"/>
<dbReference type="SUPFAM" id="SSF53756">
    <property type="entry name" value="UDP-Glycosyltransferase/glycogen phosphorylase"/>
    <property type="match status" value="1"/>
</dbReference>
<dbReference type="PANTHER" id="PTHR43025:SF3">
    <property type="entry name" value="MONOGALACTOSYLDIACYLGLYCEROL SYNTHASE 1, CHLOROPLASTIC"/>
    <property type="match status" value="1"/>
</dbReference>
<dbReference type="RefSeq" id="WP_085494080.1">
    <property type="nucleotide sequence ID" value="NZ_FXAZ01000002.1"/>
</dbReference>
<evidence type="ECO:0000313" key="8">
    <source>
        <dbReference type="Proteomes" id="UP000193834"/>
    </source>
</evidence>
<evidence type="ECO:0000256" key="4">
    <source>
        <dbReference type="ARBA" id="ARBA00022679"/>
    </source>
</evidence>
<dbReference type="STRING" id="1852522.SAMN06295960_1831"/>
<evidence type="ECO:0000256" key="3">
    <source>
        <dbReference type="ARBA" id="ARBA00022676"/>
    </source>
</evidence>